<organism evidence="3 4">
    <name type="scientific">Clupea harengus</name>
    <name type="common">Atlantic herring</name>
    <dbReference type="NCBI Taxonomy" id="7950"/>
    <lineage>
        <taxon>Eukaryota</taxon>
        <taxon>Metazoa</taxon>
        <taxon>Chordata</taxon>
        <taxon>Craniata</taxon>
        <taxon>Vertebrata</taxon>
        <taxon>Euteleostomi</taxon>
        <taxon>Actinopterygii</taxon>
        <taxon>Neopterygii</taxon>
        <taxon>Teleostei</taxon>
        <taxon>Clupei</taxon>
        <taxon>Clupeiformes</taxon>
        <taxon>Clupeoidei</taxon>
        <taxon>Clupeidae</taxon>
        <taxon>Clupea</taxon>
    </lineage>
</organism>
<feature type="compositionally biased region" description="Basic and acidic residues" evidence="2">
    <location>
        <begin position="18"/>
        <end position="29"/>
    </location>
</feature>
<reference evidence="4" key="1">
    <citation type="submission" date="2025-08" db="UniProtKB">
        <authorList>
            <consortium name="RefSeq"/>
        </authorList>
    </citation>
    <scope>IDENTIFICATION</scope>
</reference>
<evidence type="ECO:0000256" key="2">
    <source>
        <dbReference type="SAM" id="MobiDB-lite"/>
    </source>
</evidence>
<dbReference type="RefSeq" id="XP_031431819.1">
    <property type="nucleotide sequence ID" value="XM_031575959.1"/>
</dbReference>
<name>A0A6P8FYH2_CLUHA</name>
<keyword evidence="3" id="KW-1185">Reference proteome</keyword>
<evidence type="ECO:0000313" key="4">
    <source>
        <dbReference type="RefSeq" id="XP_031431819.1"/>
    </source>
</evidence>
<dbReference type="OrthoDB" id="9924851at2759"/>
<dbReference type="KEGG" id="char:116222323"/>
<dbReference type="Proteomes" id="UP000515152">
    <property type="component" value="Chromosome 11"/>
</dbReference>
<dbReference type="PANTHER" id="PTHR14581:SF4">
    <property type="entry name" value="PROLINE-RICH PROTEIN 15"/>
    <property type="match status" value="1"/>
</dbReference>
<accession>A0A6P8FYH2</accession>
<protein>
    <submittedName>
        <fullName evidence="4">Proline-rich protein 15</fullName>
    </submittedName>
</protein>
<proteinExistence type="inferred from homology"/>
<sequence>MAARYPWWKSFTVKKKRDAAAQDLDRETNTENAPDGSTPPDPLDNNSSSLISDDTYDDSQVESAFSEHTSRRNLRVSRSGRFKEKRKIRVTLPENNNFYDTTTAVAK</sequence>
<dbReference type="GeneID" id="116222323"/>
<evidence type="ECO:0000256" key="1">
    <source>
        <dbReference type="ARBA" id="ARBA00010096"/>
    </source>
</evidence>
<comment type="similarity">
    <text evidence="1">Belongs to the PRR15 family.</text>
</comment>
<gene>
    <name evidence="4" type="primary">LOC116222323</name>
</gene>
<evidence type="ECO:0000313" key="3">
    <source>
        <dbReference type="Proteomes" id="UP000515152"/>
    </source>
</evidence>
<dbReference type="PANTHER" id="PTHR14581">
    <property type="match status" value="1"/>
</dbReference>
<dbReference type="Pfam" id="PF15321">
    <property type="entry name" value="ATAD4"/>
    <property type="match status" value="1"/>
</dbReference>
<feature type="compositionally biased region" description="Low complexity" evidence="2">
    <location>
        <begin position="43"/>
        <end position="53"/>
    </location>
</feature>
<feature type="compositionally biased region" description="Basic residues" evidence="2">
    <location>
        <begin position="71"/>
        <end position="86"/>
    </location>
</feature>
<dbReference type="AlphaFoldDB" id="A0A6P8FYH2"/>
<feature type="region of interest" description="Disordered" evidence="2">
    <location>
        <begin position="15"/>
        <end position="86"/>
    </location>
</feature>
<dbReference type="InterPro" id="IPR028237">
    <property type="entry name" value="PRR15"/>
</dbReference>